<evidence type="ECO:0008006" key="6">
    <source>
        <dbReference type="Google" id="ProtNLM"/>
    </source>
</evidence>
<dbReference type="SUPFAM" id="SSF52058">
    <property type="entry name" value="L domain-like"/>
    <property type="match status" value="1"/>
</dbReference>
<dbReference type="PROSITE" id="PS51450">
    <property type="entry name" value="LRR"/>
    <property type="match status" value="1"/>
</dbReference>
<accession>A0AA88GPQ2</accession>
<organism evidence="4 5">
    <name type="scientific">Naegleria lovaniensis</name>
    <name type="common">Amoeba</name>
    <dbReference type="NCBI Taxonomy" id="51637"/>
    <lineage>
        <taxon>Eukaryota</taxon>
        <taxon>Discoba</taxon>
        <taxon>Heterolobosea</taxon>
        <taxon>Tetramitia</taxon>
        <taxon>Eutetramitia</taxon>
        <taxon>Vahlkampfiidae</taxon>
        <taxon>Naegleria</taxon>
    </lineage>
</organism>
<feature type="compositionally biased region" description="Acidic residues" evidence="3">
    <location>
        <begin position="22"/>
        <end position="31"/>
    </location>
</feature>
<dbReference type="PANTHER" id="PTHR15454">
    <property type="entry name" value="NISCHARIN RELATED"/>
    <property type="match status" value="1"/>
</dbReference>
<feature type="compositionally biased region" description="Basic and acidic residues" evidence="3">
    <location>
        <begin position="317"/>
        <end position="350"/>
    </location>
</feature>
<proteinExistence type="predicted"/>
<dbReference type="RefSeq" id="XP_044550594.1">
    <property type="nucleotide sequence ID" value="XM_044691754.1"/>
</dbReference>
<dbReference type="AlphaFoldDB" id="A0AA88GPQ2"/>
<gene>
    <name evidence="4" type="ORF">C9374_002346</name>
</gene>
<dbReference type="GeneID" id="68094802"/>
<dbReference type="InterPro" id="IPR032675">
    <property type="entry name" value="LRR_dom_sf"/>
</dbReference>
<feature type="region of interest" description="Disordered" evidence="3">
    <location>
        <begin position="185"/>
        <end position="241"/>
    </location>
</feature>
<evidence type="ECO:0000256" key="3">
    <source>
        <dbReference type="SAM" id="MobiDB-lite"/>
    </source>
</evidence>
<reference evidence="4 5" key="1">
    <citation type="journal article" date="2018" name="BMC Genomics">
        <title>The genome of Naegleria lovaniensis, the basis for a comparative approach to unravel pathogenicity factors of the human pathogenic amoeba N. fowleri.</title>
        <authorList>
            <person name="Liechti N."/>
            <person name="Schurch N."/>
            <person name="Bruggmann R."/>
            <person name="Wittwer M."/>
        </authorList>
    </citation>
    <scope>NUCLEOTIDE SEQUENCE [LARGE SCALE GENOMIC DNA]</scope>
    <source>
        <strain evidence="4 5">ATCC 30569</strain>
    </source>
</reference>
<evidence type="ECO:0000313" key="5">
    <source>
        <dbReference type="Proteomes" id="UP000816034"/>
    </source>
</evidence>
<keyword evidence="2" id="KW-0677">Repeat</keyword>
<comment type="caution">
    <text evidence="4">The sequence shown here is derived from an EMBL/GenBank/DDBJ whole genome shotgun (WGS) entry which is preliminary data.</text>
</comment>
<keyword evidence="1" id="KW-0433">Leucine-rich repeat</keyword>
<evidence type="ECO:0000256" key="2">
    <source>
        <dbReference type="ARBA" id="ARBA00022737"/>
    </source>
</evidence>
<feature type="region of interest" description="Disordered" evidence="3">
    <location>
        <begin position="1"/>
        <end position="147"/>
    </location>
</feature>
<feature type="compositionally biased region" description="Basic and acidic residues" evidence="3">
    <location>
        <begin position="229"/>
        <end position="241"/>
    </location>
</feature>
<feature type="region of interest" description="Disordered" evidence="3">
    <location>
        <begin position="284"/>
        <end position="357"/>
    </location>
</feature>
<feature type="compositionally biased region" description="Basic and acidic residues" evidence="3">
    <location>
        <begin position="32"/>
        <end position="45"/>
    </location>
</feature>
<dbReference type="Proteomes" id="UP000816034">
    <property type="component" value="Unassembled WGS sequence"/>
</dbReference>
<feature type="compositionally biased region" description="Basic residues" evidence="3">
    <location>
        <begin position="1"/>
        <end position="16"/>
    </location>
</feature>
<protein>
    <recommendedName>
        <fullName evidence="6">SAP domain-containing protein</fullName>
    </recommendedName>
</protein>
<sequence>MPPKSKRRSTSKRKNTPKALADEDATEEMETLSDHEENTLKKVEQINDGDINGDDDTNNNNEEKDDTSTSTPKRARRKPISKTIFDPSDINGSSSNHRSQAESTSVNDWDDDTELTTEPSSDKKRKRITEENDDDNGDVTEPIDWTNKDVLEELSIGVLQEEVKRRSMPIKGNRKALINKILKSNTEFDQDSEEGPSETTPKSVTKSTKLVSPESVFSKSYTPSKKSQGKREKPFDPRDAETWTLAELREYLRAIGINAYDNKQKIMERYMPTIKANLRRIYGDSSGGSSNASSSTDVVLPTPKPPAQVKKGASKKIAVEQKETPKKQTKTETHKTSTKKDQNKESRQDGRLNQFATEKQLPTTVEVTSTSLPKPTFEIVDVAIGPTITRSMPFFTDPSIHKSFELSYRRKILVKKVDQHQITPYFSQLTSSYSFISNRHTKNTLPEAREIPDSDYTIKDLILARIVKDEMEKSSIDDLSLVKCIQACSEKEDFDENKNISTLCGLHNCTELETIIIQGTQVSSIFPLSKLEKLKQVFLARNRIASLEHLPPFAETVNLSFNVIRSLRFPSSLCDTLVYLNLSYNHIFDADNVTIASICSMHALKELDLSGNCLTDATIAPLAKAKFKTTLQSLRLNNNYITNLSFLTKYYHVSELSCSSNFILDLTPLVHLRSISEIFLDDNPPLLLSLHVHCRTVDWNSVKLSDTQLVEYQAKGETNLQLIYMLLRESVRVVV</sequence>
<feature type="compositionally biased region" description="Low complexity" evidence="3">
    <location>
        <begin position="284"/>
        <end position="295"/>
    </location>
</feature>
<dbReference type="GO" id="GO:0005737">
    <property type="term" value="C:cytoplasm"/>
    <property type="evidence" value="ECO:0007669"/>
    <property type="project" value="TreeGrafter"/>
</dbReference>
<feature type="compositionally biased region" description="Polar residues" evidence="3">
    <location>
        <begin position="90"/>
        <end position="107"/>
    </location>
</feature>
<feature type="compositionally biased region" description="Polar residues" evidence="3">
    <location>
        <begin position="197"/>
        <end position="226"/>
    </location>
</feature>
<dbReference type="EMBL" id="PYSW02000015">
    <property type="protein sequence ID" value="KAG2386602.1"/>
    <property type="molecule type" value="Genomic_DNA"/>
</dbReference>
<dbReference type="InterPro" id="IPR001611">
    <property type="entry name" value="Leu-rich_rpt"/>
</dbReference>
<keyword evidence="5" id="KW-1185">Reference proteome</keyword>
<evidence type="ECO:0000313" key="4">
    <source>
        <dbReference type="EMBL" id="KAG2386602.1"/>
    </source>
</evidence>
<dbReference type="PANTHER" id="PTHR15454:SF56">
    <property type="entry name" value="PROTEIN PHOSPHATASE 1 REGULATORY SUBUNIT 7-RELATED"/>
    <property type="match status" value="1"/>
</dbReference>
<dbReference type="Gene3D" id="3.80.10.10">
    <property type="entry name" value="Ribonuclease Inhibitor"/>
    <property type="match status" value="1"/>
</dbReference>
<name>A0AA88GPQ2_NAELO</name>
<evidence type="ECO:0000256" key="1">
    <source>
        <dbReference type="ARBA" id="ARBA00022614"/>
    </source>
</evidence>